<dbReference type="CDD" id="cd00221">
    <property type="entry name" value="Vsr"/>
    <property type="match status" value="1"/>
</dbReference>
<keyword evidence="4 6" id="KW-0378">Hydrolase</keyword>
<dbReference type="EMBL" id="JBHRTE010000010">
    <property type="protein sequence ID" value="MFC3166991.1"/>
    <property type="molecule type" value="Genomic_DNA"/>
</dbReference>
<evidence type="ECO:0000313" key="7">
    <source>
        <dbReference type="EMBL" id="MFC3166991.1"/>
    </source>
</evidence>
<name>A0ABV7IBE7_9RHOB</name>
<evidence type="ECO:0000256" key="5">
    <source>
        <dbReference type="ARBA" id="ARBA00023204"/>
    </source>
</evidence>
<dbReference type="SUPFAM" id="SSF52980">
    <property type="entry name" value="Restriction endonuclease-like"/>
    <property type="match status" value="1"/>
</dbReference>
<dbReference type="GO" id="GO:0004519">
    <property type="term" value="F:endonuclease activity"/>
    <property type="evidence" value="ECO:0007669"/>
    <property type="project" value="UniProtKB-KW"/>
</dbReference>
<dbReference type="Pfam" id="PF03852">
    <property type="entry name" value="Vsr"/>
    <property type="match status" value="1"/>
</dbReference>
<evidence type="ECO:0000256" key="6">
    <source>
        <dbReference type="PIRNR" id="PIRNR018267"/>
    </source>
</evidence>
<dbReference type="Proteomes" id="UP001595557">
    <property type="component" value="Unassembled WGS sequence"/>
</dbReference>
<dbReference type="NCBIfam" id="TIGR00632">
    <property type="entry name" value="vsr"/>
    <property type="match status" value="1"/>
</dbReference>
<evidence type="ECO:0000313" key="8">
    <source>
        <dbReference type="Proteomes" id="UP001595557"/>
    </source>
</evidence>
<gene>
    <name evidence="7" type="ORF">ACFOD7_02900</name>
</gene>
<comment type="caution">
    <text evidence="7">The sequence shown here is derived from an EMBL/GenBank/DDBJ whole genome shotgun (WGS) entry which is preliminary data.</text>
</comment>
<evidence type="ECO:0000256" key="2">
    <source>
        <dbReference type="ARBA" id="ARBA00022759"/>
    </source>
</evidence>
<reference evidence="8" key="1">
    <citation type="journal article" date="2019" name="Int. J. Syst. Evol. Microbiol.">
        <title>The Global Catalogue of Microorganisms (GCM) 10K type strain sequencing project: providing services to taxonomists for standard genome sequencing and annotation.</title>
        <authorList>
            <consortium name="The Broad Institute Genomics Platform"/>
            <consortium name="The Broad Institute Genome Sequencing Center for Infectious Disease"/>
            <person name="Wu L."/>
            <person name="Ma J."/>
        </authorList>
    </citation>
    <scope>NUCLEOTIDE SEQUENCE [LARGE SCALE GENOMIC DNA]</scope>
    <source>
        <strain evidence="8">KCTC 52239</strain>
    </source>
</reference>
<dbReference type="Gene3D" id="3.40.960.10">
    <property type="entry name" value="VSR Endonuclease"/>
    <property type="match status" value="1"/>
</dbReference>
<accession>A0ABV7IBE7</accession>
<dbReference type="PIRSF" id="PIRSF018267">
    <property type="entry name" value="VSR_endonuc"/>
    <property type="match status" value="1"/>
</dbReference>
<keyword evidence="8" id="KW-1185">Reference proteome</keyword>
<keyword evidence="5 6" id="KW-0234">DNA repair</keyword>
<organism evidence="7 8">
    <name type="scientific">Paracoccus fontiphilus</name>
    <dbReference type="NCBI Taxonomy" id="1815556"/>
    <lineage>
        <taxon>Bacteria</taxon>
        <taxon>Pseudomonadati</taxon>
        <taxon>Pseudomonadota</taxon>
        <taxon>Alphaproteobacteria</taxon>
        <taxon>Rhodobacterales</taxon>
        <taxon>Paracoccaceae</taxon>
        <taxon>Paracoccus</taxon>
    </lineage>
</organism>
<dbReference type="EC" id="3.1.-.-" evidence="6"/>
<comment type="similarity">
    <text evidence="6">Belongs to the vsr family.</text>
</comment>
<evidence type="ECO:0000256" key="3">
    <source>
        <dbReference type="ARBA" id="ARBA00022763"/>
    </source>
</evidence>
<dbReference type="RefSeq" id="WP_207465293.1">
    <property type="nucleotide sequence ID" value="NZ_JAFNAW010000003.1"/>
</dbReference>
<dbReference type="InterPro" id="IPR004603">
    <property type="entry name" value="DNA_mismatch_endonuc_vsr"/>
</dbReference>
<dbReference type="InterPro" id="IPR011335">
    <property type="entry name" value="Restrct_endonuc-II-like"/>
</dbReference>
<sequence length="134" mass="15922">MDTLTSDQRSKLMSRIRGKDTKPEMVVRRLLHGMGYRYRLHAKELPGKPDIVFRRRRKAIFVHGCFWHGHEGCKLARIPKSRVDFWIEKIGRNAERDARAIKALEDRDWKTMTIWECETKSPDLADRLRSFLEV</sequence>
<evidence type="ECO:0000256" key="1">
    <source>
        <dbReference type="ARBA" id="ARBA00022722"/>
    </source>
</evidence>
<keyword evidence="1 6" id="KW-0540">Nuclease</keyword>
<protein>
    <recommendedName>
        <fullName evidence="6">Very short patch repair endonuclease</fullName>
        <ecNumber evidence="6">3.1.-.-</ecNumber>
    </recommendedName>
</protein>
<evidence type="ECO:0000256" key="4">
    <source>
        <dbReference type="ARBA" id="ARBA00022801"/>
    </source>
</evidence>
<comment type="function">
    <text evidence="6">May nick specific sequences that contain T:G mispairs resulting from m5C-deamination.</text>
</comment>
<proteinExistence type="inferred from homology"/>
<keyword evidence="2 6" id="KW-0255">Endonuclease</keyword>
<keyword evidence="3 6" id="KW-0227">DNA damage</keyword>